<dbReference type="InterPro" id="IPR027417">
    <property type="entry name" value="P-loop_NTPase"/>
</dbReference>
<comment type="caution">
    <text evidence="10">The sequence shown here is derived from an EMBL/GenBank/DDBJ whole genome shotgun (WGS) entry which is preliminary data.</text>
</comment>
<evidence type="ECO:0000313" key="11">
    <source>
        <dbReference type="Proteomes" id="UP001519332"/>
    </source>
</evidence>
<keyword evidence="8" id="KW-0472">Membrane</keyword>
<dbReference type="InterPro" id="IPR053466">
    <property type="entry name" value="L-arabinose_ABC_transporter"/>
</dbReference>
<keyword evidence="11" id="KW-1185">Reference proteome</keyword>
<evidence type="ECO:0000256" key="3">
    <source>
        <dbReference type="ARBA" id="ARBA00022597"/>
    </source>
</evidence>
<evidence type="ECO:0000256" key="1">
    <source>
        <dbReference type="ARBA" id="ARBA00022448"/>
    </source>
</evidence>
<dbReference type="InterPro" id="IPR003593">
    <property type="entry name" value="AAA+_ATPase"/>
</dbReference>
<evidence type="ECO:0000256" key="8">
    <source>
        <dbReference type="ARBA" id="ARBA00023136"/>
    </source>
</evidence>
<evidence type="ECO:0000256" key="5">
    <source>
        <dbReference type="ARBA" id="ARBA00022741"/>
    </source>
</evidence>
<proteinExistence type="predicted"/>
<evidence type="ECO:0000256" key="6">
    <source>
        <dbReference type="ARBA" id="ARBA00022840"/>
    </source>
</evidence>
<gene>
    <name evidence="10" type="ORF">JOF56_007822</name>
</gene>
<dbReference type="SMART" id="SM00382">
    <property type="entry name" value="AAA"/>
    <property type="match status" value="2"/>
</dbReference>
<dbReference type="RefSeq" id="WP_209644381.1">
    <property type="nucleotide sequence ID" value="NZ_JAGINW010000001.1"/>
</dbReference>
<keyword evidence="3 10" id="KW-0762">Sugar transport</keyword>
<dbReference type="Proteomes" id="UP001519332">
    <property type="component" value="Unassembled WGS sequence"/>
</dbReference>
<dbReference type="SUPFAM" id="SSF52540">
    <property type="entry name" value="P-loop containing nucleoside triphosphate hydrolases"/>
    <property type="match status" value="2"/>
</dbReference>
<dbReference type="NCBIfam" id="NF040905">
    <property type="entry name" value="GguA"/>
    <property type="match status" value="1"/>
</dbReference>
<dbReference type="PROSITE" id="PS50893">
    <property type="entry name" value="ABC_TRANSPORTER_2"/>
    <property type="match status" value="2"/>
</dbReference>
<evidence type="ECO:0000256" key="7">
    <source>
        <dbReference type="ARBA" id="ARBA00022967"/>
    </source>
</evidence>
<dbReference type="CDD" id="cd03215">
    <property type="entry name" value="ABC_Carb_Monos_II"/>
    <property type="match status" value="1"/>
</dbReference>
<evidence type="ECO:0000259" key="9">
    <source>
        <dbReference type="PROSITE" id="PS50893"/>
    </source>
</evidence>
<keyword evidence="4" id="KW-0677">Repeat</keyword>
<evidence type="ECO:0000313" key="10">
    <source>
        <dbReference type="EMBL" id="MBP2327437.1"/>
    </source>
</evidence>
<sequence length="505" mass="55545">MTILRMRGITKTFPGVKALQDVNLTVRRGEIHAICGENGAGKSTLMKVLSGVYPHGSYEGEIEFEDEACRFLSVRDSERRGIVIIHQELALCGQLSIAENIFLGNEMATGGLVDWNRTNHAAGELLRRVGLAENPVTPVSELGVGKQQLVEIAKALSKEVRLLILDEPTAALNDSDSEHLLGLLRELREQGVTSVIISHKLNEVMAIADSITILRDGRTIETLQAAEVTEDRIISGMVGRDLEHRFPPHTPHIGDEVLRIEAWTVHSPVQAGRVIVDDAGLSLRRGEIVGLAGLMGAGRTELAMSVFGRSYGKDITGRIIKDGRQIHLRSVREAISHGIAYVTEDRKKFGLNLIEDIKRNISAAALGKLSQRGWVDEHEEHRVAEDFRARMNIKAPGVRSITGKLSGGNQQKVVLSKWILTDPDVLILDEPTRGIDVGAKYEIYTIINQIADEGKAVLVISSELPELLGLCDRIYALSRGRITGELDRAEATQERLMQLMTKEST</sequence>
<keyword evidence="7" id="KW-1278">Translocase</keyword>
<dbReference type="Pfam" id="PF00005">
    <property type="entry name" value="ABC_tran"/>
    <property type="match status" value="2"/>
</dbReference>
<feature type="domain" description="ABC transporter" evidence="9">
    <location>
        <begin position="258"/>
        <end position="504"/>
    </location>
</feature>
<dbReference type="InterPro" id="IPR017871">
    <property type="entry name" value="ABC_transporter-like_CS"/>
</dbReference>
<dbReference type="GO" id="GO:0005524">
    <property type="term" value="F:ATP binding"/>
    <property type="evidence" value="ECO:0007669"/>
    <property type="project" value="UniProtKB-KW"/>
</dbReference>
<keyword evidence="2" id="KW-1003">Cell membrane</keyword>
<dbReference type="EMBL" id="JAGINW010000001">
    <property type="protein sequence ID" value="MBP2327437.1"/>
    <property type="molecule type" value="Genomic_DNA"/>
</dbReference>
<keyword evidence="1" id="KW-0813">Transport</keyword>
<dbReference type="InterPro" id="IPR050107">
    <property type="entry name" value="ABC_carbohydrate_import_ATPase"/>
</dbReference>
<organism evidence="10 11">
    <name type="scientific">Kibdelosporangium banguiense</name>
    <dbReference type="NCBI Taxonomy" id="1365924"/>
    <lineage>
        <taxon>Bacteria</taxon>
        <taxon>Bacillati</taxon>
        <taxon>Actinomycetota</taxon>
        <taxon>Actinomycetes</taxon>
        <taxon>Pseudonocardiales</taxon>
        <taxon>Pseudonocardiaceae</taxon>
        <taxon>Kibdelosporangium</taxon>
    </lineage>
</organism>
<keyword evidence="5" id="KW-0547">Nucleotide-binding</keyword>
<dbReference type="PANTHER" id="PTHR43790:SF1">
    <property type="entry name" value="XYLOSE IMPORT ATP-BINDING PROTEIN XYLG"/>
    <property type="match status" value="1"/>
</dbReference>
<accession>A0ABS4TSP6</accession>
<evidence type="ECO:0000256" key="4">
    <source>
        <dbReference type="ARBA" id="ARBA00022737"/>
    </source>
</evidence>
<feature type="domain" description="ABC transporter" evidence="9">
    <location>
        <begin position="4"/>
        <end position="241"/>
    </location>
</feature>
<protein>
    <submittedName>
        <fullName evidence="10">Multiple sugar transport system ATP-binding protein</fullName>
    </submittedName>
</protein>
<reference evidence="10 11" key="1">
    <citation type="submission" date="2021-03" db="EMBL/GenBank/DDBJ databases">
        <title>Sequencing the genomes of 1000 actinobacteria strains.</title>
        <authorList>
            <person name="Klenk H.-P."/>
        </authorList>
    </citation>
    <scope>NUCLEOTIDE SEQUENCE [LARGE SCALE GENOMIC DNA]</scope>
    <source>
        <strain evidence="10 11">DSM 46670</strain>
    </source>
</reference>
<dbReference type="PROSITE" id="PS00211">
    <property type="entry name" value="ABC_TRANSPORTER_1"/>
    <property type="match status" value="1"/>
</dbReference>
<evidence type="ECO:0000256" key="2">
    <source>
        <dbReference type="ARBA" id="ARBA00022475"/>
    </source>
</evidence>
<dbReference type="Gene3D" id="3.40.50.300">
    <property type="entry name" value="P-loop containing nucleotide triphosphate hydrolases"/>
    <property type="match status" value="2"/>
</dbReference>
<keyword evidence="6 10" id="KW-0067">ATP-binding</keyword>
<name>A0ABS4TSP6_9PSEU</name>
<dbReference type="PANTHER" id="PTHR43790">
    <property type="entry name" value="CARBOHYDRATE TRANSPORT ATP-BINDING PROTEIN MG119-RELATED"/>
    <property type="match status" value="1"/>
</dbReference>
<dbReference type="CDD" id="cd03216">
    <property type="entry name" value="ABC_Carb_Monos_I"/>
    <property type="match status" value="1"/>
</dbReference>
<dbReference type="InterPro" id="IPR003439">
    <property type="entry name" value="ABC_transporter-like_ATP-bd"/>
</dbReference>